<name>A0A7X2TPL3_9FIRM</name>
<dbReference type="Proteomes" id="UP000466864">
    <property type="component" value="Unassembled WGS sequence"/>
</dbReference>
<dbReference type="AlphaFoldDB" id="A0A7X2TPL3"/>
<dbReference type="EMBL" id="VUMV01000008">
    <property type="protein sequence ID" value="MST82720.1"/>
    <property type="molecule type" value="Genomic_DNA"/>
</dbReference>
<dbReference type="RefSeq" id="WP_154458635.1">
    <property type="nucleotide sequence ID" value="NZ_VUMV01000008.1"/>
</dbReference>
<sequence>MKINLYILADYLKGCSLYPSKIHASLYTCGIEDVSIYQNDIALQPSIVYLILDTQKISANHCVSGNFIVLTDQTPGNLQSTFFSRTDASAIDFITVPGTDMIKALEEVQKIFRTFRNWEMRMYHMITNNVSLKALGIAALPFLYNPLCMDTASLRNVFLCERNKPENLRVFAKGEEGNYETPETIEAFRLDPDFRKSVDELEPAIFPADIMGYRILYYNIRENGIYICRLMALEVDRPIRQSDFAIIKILAVFIQIAMHRQHIYLDSHPRYLDTCISQLLHGIQPDTEKFERAIREFGWKEEARYLCLVFPVSEKDEELHTVSTMMIKLENSFSGTGVFRGEKELIMISDLSEAKCSREEVISQVVYIIRENILKVGVSFSFAKLTQLRDYYLQAQAALLIGARVNPMIWCYRYEQYELYDFLHLIHTRYHADTLCPEGLCKLMAYDKKHGTEFTKSLKVYLENDTHITRTIRQLYIQRATFMYHLKRIVEISDFKLDDPNLRLELRIIFLMLEQFEQTN</sequence>
<comment type="similarity">
    <text evidence="1">Belongs to the CdaR family.</text>
</comment>
<evidence type="ECO:0000259" key="2">
    <source>
        <dbReference type="Pfam" id="PF13556"/>
    </source>
</evidence>
<dbReference type="InterPro" id="IPR042070">
    <property type="entry name" value="PucR_C-HTH_sf"/>
</dbReference>
<dbReference type="Gene3D" id="1.10.10.2840">
    <property type="entry name" value="PucR C-terminal helix-turn-helix domain"/>
    <property type="match status" value="1"/>
</dbReference>
<protein>
    <recommendedName>
        <fullName evidence="6">PucR C-terminal helix-turn-helix domain-containing protein</fullName>
    </recommendedName>
</protein>
<evidence type="ECO:0000313" key="5">
    <source>
        <dbReference type="Proteomes" id="UP000466864"/>
    </source>
</evidence>
<dbReference type="InterPro" id="IPR025736">
    <property type="entry name" value="PucR_C-HTH_dom"/>
</dbReference>
<dbReference type="InterPro" id="IPR051448">
    <property type="entry name" value="CdaR-like_regulators"/>
</dbReference>
<dbReference type="Pfam" id="PF17853">
    <property type="entry name" value="GGDEF_2"/>
    <property type="match status" value="1"/>
</dbReference>
<feature type="domain" description="PucR C-terminal helix-turn-helix" evidence="2">
    <location>
        <begin position="456"/>
        <end position="509"/>
    </location>
</feature>
<gene>
    <name evidence="4" type="ORF">FYJ60_10370</name>
</gene>
<evidence type="ECO:0000259" key="3">
    <source>
        <dbReference type="Pfam" id="PF17853"/>
    </source>
</evidence>
<feature type="domain" description="CdaR GGDEF-like" evidence="3">
    <location>
        <begin position="287"/>
        <end position="399"/>
    </location>
</feature>
<accession>A0A7X2TPL3</accession>
<evidence type="ECO:0000256" key="1">
    <source>
        <dbReference type="ARBA" id="ARBA00006754"/>
    </source>
</evidence>
<evidence type="ECO:0008006" key="6">
    <source>
        <dbReference type="Google" id="ProtNLM"/>
    </source>
</evidence>
<keyword evidence="5" id="KW-1185">Reference proteome</keyword>
<organism evidence="4 5">
    <name type="scientific">Bilifractor porci</name>
    <dbReference type="NCBI Taxonomy" id="2606636"/>
    <lineage>
        <taxon>Bacteria</taxon>
        <taxon>Bacillati</taxon>
        <taxon>Bacillota</taxon>
        <taxon>Clostridia</taxon>
        <taxon>Lachnospirales</taxon>
        <taxon>Lachnospiraceae</taxon>
        <taxon>Bilifractor</taxon>
    </lineage>
</organism>
<dbReference type="PANTHER" id="PTHR33744:SF1">
    <property type="entry name" value="DNA-BINDING TRANSCRIPTIONAL ACTIVATOR ADER"/>
    <property type="match status" value="1"/>
</dbReference>
<comment type="caution">
    <text evidence="4">The sequence shown here is derived from an EMBL/GenBank/DDBJ whole genome shotgun (WGS) entry which is preliminary data.</text>
</comment>
<reference evidence="4 5" key="1">
    <citation type="submission" date="2019-08" db="EMBL/GenBank/DDBJ databases">
        <title>In-depth cultivation of the pig gut microbiome towards novel bacterial diversity and tailored functional studies.</title>
        <authorList>
            <person name="Wylensek D."/>
            <person name="Hitch T.C.A."/>
            <person name="Clavel T."/>
        </authorList>
    </citation>
    <scope>NUCLEOTIDE SEQUENCE [LARGE SCALE GENOMIC DNA]</scope>
    <source>
        <strain evidence="4 5">Oil+RF-744-WCA-WT-13</strain>
    </source>
</reference>
<evidence type="ECO:0000313" key="4">
    <source>
        <dbReference type="EMBL" id="MST82720.1"/>
    </source>
</evidence>
<proteinExistence type="inferred from homology"/>
<dbReference type="PANTHER" id="PTHR33744">
    <property type="entry name" value="CARBOHYDRATE DIACID REGULATOR"/>
    <property type="match status" value="1"/>
</dbReference>
<dbReference type="InterPro" id="IPR041522">
    <property type="entry name" value="CdaR_GGDEF"/>
</dbReference>
<dbReference type="Pfam" id="PF13556">
    <property type="entry name" value="HTH_30"/>
    <property type="match status" value="1"/>
</dbReference>